<protein>
    <submittedName>
        <fullName evidence="1">Uncharacterized protein</fullName>
    </submittedName>
</protein>
<reference evidence="2" key="1">
    <citation type="journal article" date="2023" name="Nat. Plants">
        <title>Single-cell RNA sequencing provides a high-resolution roadmap for understanding the multicellular compartmentation of specialized metabolism.</title>
        <authorList>
            <person name="Sun S."/>
            <person name="Shen X."/>
            <person name="Li Y."/>
            <person name="Li Y."/>
            <person name="Wang S."/>
            <person name="Li R."/>
            <person name="Zhang H."/>
            <person name="Shen G."/>
            <person name="Guo B."/>
            <person name="Wei J."/>
            <person name="Xu J."/>
            <person name="St-Pierre B."/>
            <person name="Chen S."/>
            <person name="Sun C."/>
        </authorList>
    </citation>
    <scope>NUCLEOTIDE SEQUENCE [LARGE SCALE GENOMIC DNA]</scope>
</reference>
<organism evidence="1 2">
    <name type="scientific">Catharanthus roseus</name>
    <name type="common">Madagascar periwinkle</name>
    <name type="synonym">Vinca rosea</name>
    <dbReference type="NCBI Taxonomy" id="4058"/>
    <lineage>
        <taxon>Eukaryota</taxon>
        <taxon>Viridiplantae</taxon>
        <taxon>Streptophyta</taxon>
        <taxon>Embryophyta</taxon>
        <taxon>Tracheophyta</taxon>
        <taxon>Spermatophyta</taxon>
        <taxon>Magnoliopsida</taxon>
        <taxon>eudicotyledons</taxon>
        <taxon>Gunneridae</taxon>
        <taxon>Pentapetalae</taxon>
        <taxon>asterids</taxon>
        <taxon>lamiids</taxon>
        <taxon>Gentianales</taxon>
        <taxon>Apocynaceae</taxon>
        <taxon>Rauvolfioideae</taxon>
        <taxon>Vinceae</taxon>
        <taxon>Catharanthinae</taxon>
        <taxon>Catharanthus</taxon>
    </lineage>
</organism>
<name>A0ACC0BFL5_CATRO</name>
<evidence type="ECO:0000313" key="2">
    <source>
        <dbReference type="Proteomes" id="UP001060085"/>
    </source>
</evidence>
<gene>
    <name evidence="1" type="ORF">M9H77_11800</name>
</gene>
<dbReference type="EMBL" id="CM044703">
    <property type="protein sequence ID" value="KAI5671436.1"/>
    <property type="molecule type" value="Genomic_DNA"/>
</dbReference>
<proteinExistence type="predicted"/>
<comment type="caution">
    <text evidence="1">The sequence shown here is derived from an EMBL/GenBank/DDBJ whole genome shotgun (WGS) entry which is preliminary data.</text>
</comment>
<sequence length="153" mass="17657">MAFCPNKQNRLAAPVELVDRDAPCDGYMAEQKAKQVFLNAAEETEDEKLERVDEECYEPFYLVRPLLTTHKDDEEGNDWKRNHIFQTQVRCNRQLCSMVVDFGSCSNAISENVVRKLGLETKPHPNPYKVAEVNNTSLKNLLFTITIHSFWGY</sequence>
<evidence type="ECO:0000313" key="1">
    <source>
        <dbReference type="EMBL" id="KAI5671436.1"/>
    </source>
</evidence>
<dbReference type="Proteomes" id="UP001060085">
    <property type="component" value="Linkage Group LG03"/>
</dbReference>
<accession>A0ACC0BFL5</accession>
<keyword evidence="2" id="KW-1185">Reference proteome</keyword>